<evidence type="ECO:0000313" key="5">
    <source>
        <dbReference type="Proteomes" id="UP000002630"/>
    </source>
</evidence>
<dbReference type="AlphaFoldDB" id="D8LN44"/>
<feature type="region of interest" description="Disordered" evidence="1">
    <location>
        <begin position="351"/>
        <end position="378"/>
    </location>
</feature>
<dbReference type="EMBL" id="FN648630">
    <property type="protein sequence ID" value="CBN74807.1"/>
    <property type="molecule type" value="Genomic_DNA"/>
</dbReference>
<dbReference type="Pfam" id="PF24656">
    <property type="entry name" value="CEPT76_peptidase"/>
    <property type="match status" value="2"/>
</dbReference>
<dbReference type="InParanoid" id="D8LN44"/>
<protein>
    <submittedName>
        <fullName evidence="4">Uncharacterized protein</fullName>
    </submittedName>
</protein>
<dbReference type="Proteomes" id="UP000002630">
    <property type="component" value="Linkage Group LG03"/>
</dbReference>
<evidence type="ECO:0000259" key="2">
    <source>
        <dbReference type="Pfam" id="PF24652"/>
    </source>
</evidence>
<feature type="region of interest" description="Disordered" evidence="1">
    <location>
        <begin position="76"/>
        <end position="105"/>
    </location>
</feature>
<dbReference type="InterPro" id="IPR056288">
    <property type="entry name" value="CEP76_C"/>
</dbReference>
<dbReference type="OrthoDB" id="5527234at2759"/>
<evidence type="ECO:0000256" key="1">
    <source>
        <dbReference type="SAM" id="MobiDB-lite"/>
    </source>
</evidence>
<keyword evidence="5" id="KW-1185">Reference proteome</keyword>
<sequence>MAASVAIGDEDVIEGGPNAKVTVVEGRALVGELANERTTSSTLYNFSVDLQFNAQASFLQTDLPLHVALTKHKVSRIRPRPLDPPVQPGAGAGNGDGDGGAPGERGYQAAVAAEEDEHSVYALLSEDVSRRGELVGTAEVDWRRALVPASGAQEGLHKSGGVLLAVELASGAPDSIVHPVGGILHLRLEVVAPPEVSAFPFKADDVTRIMDFQASVRSEARRDFYLYANAWWKGFSSTSKVLSKRSVKIFAEDERGQHRCVCSFLEPYRQGRMLPTPRHAARFVSLLPFRPRSTVGEQPPATQRAWNSPHAFLAAGTGDASDHALLLCSLLLGFGLDALVCCGLVHPSDDDNGDGDASGAEPGGVGVRGGDSDGNRGEETGHMWVCTFSGSRADKKAVFWESLTGQRFAMSAPRPRPSRGRRTTPGKMAVTPRHFSKVSCMFNHREFLANKQSDNRVGTTSLDISDPKLWKPMDSSRIVPKGMSYPASAGPAGVVLLRPTLNTEGIAEGVESEVKRRVAAWREGKGWPTVWDDALGYLLGPAVFAYEQERLCGASFGGDNFQDAVQGAVPDRSTRY</sequence>
<gene>
    <name evidence="4" type="ORF">Esi_0043_0044</name>
</gene>
<dbReference type="InterPro" id="IPR052299">
    <property type="entry name" value="CEP76"/>
</dbReference>
<feature type="compositionally biased region" description="Gly residues" evidence="1">
    <location>
        <begin position="90"/>
        <end position="103"/>
    </location>
</feature>
<name>D8LN44_ECTSI</name>
<dbReference type="InterPro" id="IPR056290">
    <property type="entry name" value="CEPT76/DRC7_peptidase-like_dom"/>
</dbReference>
<dbReference type="EMBL" id="FN649728">
    <property type="protein sequence ID" value="CBN74807.1"/>
    <property type="molecule type" value="Genomic_DNA"/>
</dbReference>
<dbReference type="PANTHER" id="PTHR46436:SF1">
    <property type="entry name" value="CENTROSOMAL PROTEIN OF 76 KDA"/>
    <property type="match status" value="1"/>
</dbReference>
<feature type="domain" description="CEP76/DRC7 peptidase-like" evidence="3">
    <location>
        <begin position="374"/>
        <end position="473"/>
    </location>
</feature>
<proteinExistence type="predicted"/>
<accession>D8LN44</accession>
<organism evidence="4 5">
    <name type="scientific">Ectocarpus siliculosus</name>
    <name type="common">Brown alga</name>
    <name type="synonym">Conferva siliculosa</name>
    <dbReference type="NCBI Taxonomy" id="2880"/>
    <lineage>
        <taxon>Eukaryota</taxon>
        <taxon>Sar</taxon>
        <taxon>Stramenopiles</taxon>
        <taxon>Ochrophyta</taxon>
        <taxon>PX clade</taxon>
        <taxon>Phaeophyceae</taxon>
        <taxon>Ectocarpales</taxon>
        <taxon>Ectocarpaceae</taxon>
        <taxon>Ectocarpus</taxon>
    </lineage>
</organism>
<dbReference type="eggNOG" id="ENOG502QQEI">
    <property type="taxonomic scope" value="Eukaryota"/>
</dbReference>
<feature type="domain" description="Centrosomal protein of 76 kDa C-terminal" evidence="2">
    <location>
        <begin position="502"/>
        <end position="574"/>
    </location>
</feature>
<dbReference type="Pfam" id="PF24652">
    <property type="entry name" value="CEP76_C"/>
    <property type="match status" value="1"/>
</dbReference>
<evidence type="ECO:0000313" key="4">
    <source>
        <dbReference type="EMBL" id="CBN74807.1"/>
    </source>
</evidence>
<dbReference type="STRING" id="2880.D8LN44"/>
<feature type="domain" description="CEP76/DRC7 peptidase-like" evidence="3">
    <location>
        <begin position="305"/>
        <end position="347"/>
    </location>
</feature>
<dbReference type="PANTHER" id="PTHR46436">
    <property type="entry name" value="CENTROSOMAL PROTEIN OF 76 KDA"/>
    <property type="match status" value="1"/>
</dbReference>
<reference evidence="4 5" key="1">
    <citation type="journal article" date="2010" name="Nature">
        <title>The Ectocarpus genome and the independent evolution of multicellularity in brown algae.</title>
        <authorList>
            <person name="Cock J.M."/>
            <person name="Sterck L."/>
            <person name="Rouze P."/>
            <person name="Scornet D."/>
            <person name="Allen A.E."/>
            <person name="Amoutzias G."/>
            <person name="Anthouard V."/>
            <person name="Artiguenave F."/>
            <person name="Aury J.M."/>
            <person name="Badger J.H."/>
            <person name="Beszteri B."/>
            <person name="Billiau K."/>
            <person name="Bonnet E."/>
            <person name="Bothwell J.H."/>
            <person name="Bowler C."/>
            <person name="Boyen C."/>
            <person name="Brownlee C."/>
            <person name="Carrano C.J."/>
            <person name="Charrier B."/>
            <person name="Cho G.Y."/>
            <person name="Coelho S.M."/>
            <person name="Collen J."/>
            <person name="Corre E."/>
            <person name="Da Silva C."/>
            <person name="Delage L."/>
            <person name="Delaroque N."/>
            <person name="Dittami S.M."/>
            <person name="Doulbeau S."/>
            <person name="Elias M."/>
            <person name="Farnham G."/>
            <person name="Gachon C.M."/>
            <person name="Gschloessl B."/>
            <person name="Heesch S."/>
            <person name="Jabbari K."/>
            <person name="Jubin C."/>
            <person name="Kawai H."/>
            <person name="Kimura K."/>
            <person name="Kloareg B."/>
            <person name="Kupper F.C."/>
            <person name="Lang D."/>
            <person name="Le Bail A."/>
            <person name="Leblanc C."/>
            <person name="Lerouge P."/>
            <person name="Lohr M."/>
            <person name="Lopez P.J."/>
            <person name="Martens C."/>
            <person name="Maumus F."/>
            <person name="Michel G."/>
            <person name="Miranda-Saavedra D."/>
            <person name="Morales J."/>
            <person name="Moreau H."/>
            <person name="Motomura T."/>
            <person name="Nagasato C."/>
            <person name="Napoli C.A."/>
            <person name="Nelson D.R."/>
            <person name="Nyvall-Collen P."/>
            <person name="Peters A.F."/>
            <person name="Pommier C."/>
            <person name="Potin P."/>
            <person name="Poulain J."/>
            <person name="Quesneville H."/>
            <person name="Read B."/>
            <person name="Rensing S.A."/>
            <person name="Ritter A."/>
            <person name="Rousvoal S."/>
            <person name="Samanta M."/>
            <person name="Samson G."/>
            <person name="Schroeder D.C."/>
            <person name="Segurens B."/>
            <person name="Strittmatter M."/>
            <person name="Tonon T."/>
            <person name="Tregear J.W."/>
            <person name="Valentin K."/>
            <person name="von Dassow P."/>
            <person name="Yamagishi T."/>
            <person name="Van de Peer Y."/>
            <person name="Wincker P."/>
        </authorList>
    </citation>
    <scope>NUCLEOTIDE SEQUENCE [LARGE SCALE GENOMIC DNA]</scope>
    <source>
        <strain evidence="5">Ec32 / CCAP1310/4</strain>
    </source>
</reference>
<evidence type="ECO:0000259" key="3">
    <source>
        <dbReference type="Pfam" id="PF24656"/>
    </source>
</evidence>